<dbReference type="RefSeq" id="WP_109417195.1">
    <property type="nucleotide sequence ID" value="NZ_QEAS01000016.1"/>
</dbReference>
<dbReference type="OrthoDB" id="762419at2"/>
<name>A0A2U2PDH5_9SPHI</name>
<protein>
    <submittedName>
        <fullName evidence="1">Uncharacterized protein</fullName>
    </submittedName>
</protein>
<proteinExistence type="predicted"/>
<organism evidence="1 2">
    <name type="scientific">Pararcticibacter amylolyticus</name>
    <dbReference type="NCBI Taxonomy" id="2173175"/>
    <lineage>
        <taxon>Bacteria</taxon>
        <taxon>Pseudomonadati</taxon>
        <taxon>Bacteroidota</taxon>
        <taxon>Sphingobacteriia</taxon>
        <taxon>Sphingobacteriales</taxon>
        <taxon>Sphingobacteriaceae</taxon>
        <taxon>Pararcticibacter</taxon>
    </lineage>
</organism>
<dbReference type="EMBL" id="QEAS01000016">
    <property type="protein sequence ID" value="PWG79179.1"/>
    <property type="molecule type" value="Genomic_DNA"/>
</dbReference>
<reference evidence="1 2" key="1">
    <citation type="submission" date="2018-04" db="EMBL/GenBank/DDBJ databases">
        <title>Pedobacter chongqingensis sp. nov., isolated from a rottenly hemp rope.</title>
        <authorList>
            <person name="Cai Y."/>
        </authorList>
    </citation>
    <scope>NUCLEOTIDE SEQUENCE [LARGE SCALE GENOMIC DNA]</scope>
    <source>
        <strain evidence="1 2">FJ4-8</strain>
    </source>
</reference>
<keyword evidence="2" id="KW-1185">Reference proteome</keyword>
<evidence type="ECO:0000313" key="1">
    <source>
        <dbReference type="EMBL" id="PWG79179.1"/>
    </source>
</evidence>
<evidence type="ECO:0000313" key="2">
    <source>
        <dbReference type="Proteomes" id="UP000245647"/>
    </source>
</evidence>
<gene>
    <name evidence="1" type="ORF">DDR33_17985</name>
</gene>
<comment type="caution">
    <text evidence="1">The sequence shown here is derived from an EMBL/GenBank/DDBJ whole genome shotgun (WGS) entry which is preliminary data.</text>
</comment>
<dbReference type="AlphaFoldDB" id="A0A2U2PDH5"/>
<sequence length="242" mass="27774">MKKVTSSYYKLPVGSIPFKEIPSLEDINYEYVYCKSFPLIDFMTLDFYLTSVYAAFDNEVEEVQDLQNRELLFGSVVADKFLTRGKAKCIKFGSIEEVISAEQLPHLRYCSNENRQADGKWFYMKDGHYTILSGIRSDFDKVKHLEAGAIYGDNIIRLRIVIEFLKRNVKDGLVELSEDQYKEIAYKVLCSDPTLLKSDDTVIVDGVNNWVPAMLLTPLYSEIPIKYRGKVMELQQVGGKIT</sequence>
<accession>A0A2U2PDH5</accession>
<dbReference type="Proteomes" id="UP000245647">
    <property type="component" value="Unassembled WGS sequence"/>
</dbReference>